<feature type="compositionally biased region" description="Basic residues" evidence="1">
    <location>
        <begin position="354"/>
        <end position="366"/>
    </location>
</feature>
<accession>A0A366CZX9</accession>
<reference evidence="2 3" key="1">
    <citation type="submission" date="2018-06" db="EMBL/GenBank/DDBJ databases">
        <title>Genomic Encyclopedia of Type Strains, Phase III (KMG-III): the genomes of soil and plant-associated and newly described type strains.</title>
        <authorList>
            <person name="Whitman W."/>
        </authorList>
    </citation>
    <scope>NUCLEOTIDE SEQUENCE [LARGE SCALE GENOMIC DNA]</scope>
    <source>
        <strain evidence="2 3">CECT 7732</strain>
    </source>
</reference>
<dbReference type="Proteomes" id="UP000252086">
    <property type="component" value="Unassembled WGS sequence"/>
</dbReference>
<organism evidence="2 3">
    <name type="scientific">Marinomonas aquiplantarum</name>
    <dbReference type="NCBI Taxonomy" id="491951"/>
    <lineage>
        <taxon>Bacteria</taxon>
        <taxon>Pseudomonadati</taxon>
        <taxon>Pseudomonadota</taxon>
        <taxon>Gammaproteobacteria</taxon>
        <taxon>Oceanospirillales</taxon>
        <taxon>Oceanospirillaceae</taxon>
        <taxon>Marinomonas</taxon>
    </lineage>
</organism>
<keyword evidence="3" id="KW-1185">Reference proteome</keyword>
<protein>
    <submittedName>
        <fullName evidence="2">Uncharacterized protein (TIGR00661 family)</fullName>
    </submittedName>
</protein>
<dbReference type="OrthoDB" id="9793805at2"/>
<dbReference type="RefSeq" id="WP_113874304.1">
    <property type="nucleotide sequence ID" value="NZ_QNRF01000004.1"/>
</dbReference>
<proteinExistence type="predicted"/>
<gene>
    <name evidence="2" type="ORF">DFP76_104166</name>
</gene>
<dbReference type="NCBIfam" id="TIGR00661">
    <property type="entry name" value="MJ1255"/>
    <property type="match status" value="1"/>
</dbReference>
<dbReference type="SUPFAM" id="SSF53756">
    <property type="entry name" value="UDP-Glycosyltransferase/glycogen phosphorylase"/>
    <property type="match status" value="1"/>
</dbReference>
<comment type="caution">
    <text evidence="2">The sequence shown here is derived from an EMBL/GenBank/DDBJ whole genome shotgun (WGS) entry which is preliminary data.</text>
</comment>
<name>A0A366CZX9_9GAMM</name>
<evidence type="ECO:0000256" key="1">
    <source>
        <dbReference type="SAM" id="MobiDB-lite"/>
    </source>
</evidence>
<dbReference type="Pfam" id="PF13528">
    <property type="entry name" value="Glyco_trans_1_3"/>
    <property type="match status" value="1"/>
</dbReference>
<evidence type="ECO:0000313" key="2">
    <source>
        <dbReference type="EMBL" id="RBO83351.1"/>
    </source>
</evidence>
<dbReference type="AlphaFoldDB" id="A0A366CZX9"/>
<feature type="region of interest" description="Disordered" evidence="1">
    <location>
        <begin position="347"/>
        <end position="366"/>
    </location>
</feature>
<dbReference type="InterPro" id="IPR005262">
    <property type="entry name" value="MJ1255-like"/>
</dbReference>
<dbReference type="Gene3D" id="3.40.50.2000">
    <property type="entry name" value="Glycogen Phosphorylase B"/>
    <property type="match status" value="1"/>
</dbReference>
<sequence length="366" mass="41832">MKILYGVQGTGNGHITRARAMAAEMNVAGIQVDFVFSGRPEEEYFDMEVFGNYRTFQGLSFVARNGKLDLYATFRKANFYTLYRDIQTVDTRGYDLVITDYEPIVAWAAKHQGVPCVGFGHQYAFKYDIPRYKKNWIAQWIMSNFAPAATQLGAHWHHFGHDILPPLIHNHDAPNNPQPNQVLVYLPFENSEAVLDWLEAVPDYHFRLHCKDIEPGVYGNVEVFPFSRDQFQKNLSECESVLCNAGFELNSEALHLGRRILAKPMQGQIEQHSNAIALEYLDIAKTCQELNPEVIRDWLESSRVVQISYPNVAKAVVSWLQTNDDSSLSDLCDQLWQQVPNLKNINFSDNTPKKTVKSRPMKRATV</sequence>
<evidence type="ECO:0000313" key="3">
    <source>
        <dbReference type="Proteomes" id="UP000252086"/>
    </source>
</evidence>
<dbReference type="EMBL" id="QNRF01000004">
    <property type="protein sequence ID" value="RBO83351.1"/>
    <property type="molecule type" value="Genomic_DNA"/>
</dbReference>